<evidence type="ECO:0000313" key="1">
    <source>
        <dbReference type="EMBL" id="AFK44503.1"/>
    </source>
</evidence>
<dbReference type="AlphaFoldDB" id="I3SW61"/>
<reference evidence="1" key="1">
    <citation type="submission" date="2012-05" db="EMBL/GenBank/DDBJ databases">
        <authorList>
            <person name="Krishnakumar V."/>
            <person name="Cheung F."/>
            <person name="Xiao Y."/>
            <person name="Chan A."/>
            <person name="Moskal W.A."/>
            <person name="Town C.D."/>
        </authorList>
    </citation>
    <scope>NUCLEOTIDE SEQUENCE</scope>
</reference>
<accession>I3SW61</accession>
<organism evidence="1">
    <name type="scientific">Medicago truncatula</name>
    <name type="common">Barrel medic</name>
    <name type="synonym">Medicago tribuloides</name>
    <dbReference type="NCBI Taxonomy" id="3880"/>
    <lineage>
        <taxon>Eukaryota</taxon>
        <taxon>Viridiplantae</taxon>
        <taxon>Streptophyta</taxon>
        <taxon>Embryophyta</taxon>
        <taxon>Tracheophyta</taxon>
        <taxon>Spermatophyta</taxon>
        <taxon>Magnoliopsida</taxon>
        <taxon>eudicotyledons</taxon>
        <taxon>Gunneridae</taxon>
        <taxon>Pentapetalae</taxon>
        <taxon>rosids</taxon>
        <taxon>fabids</taxon>
        <taxon>Fabales</taxon>
        <taxon>Fabaceae</taxon>
        <taxon>Papilionoideae</taxon>
        <taxon>50 kb inversion clade</taxon>
        <taxon>NPAAA clade</taxon>
        <taxon>Hologalegina</taxon>
        <taxon>IRL clade</taxon>
        <taxon>Trifolieae</taxon>
        <taxon>Medicago</taxon>
    </lineage>
</organism>
<sequence>MQIGVHEFINKINIFKIIPMIRHHDVFQSNNILMMKMSKKFQFTQSSKCINAILKSVLYFLNCNFLIGFPIDRRTNNPISSSTNGLNRHIFGVNLKEGLPHGKIMLSFNSYPVRRLNRSRHSLIVD</sequence>
<proteinExistence type="evidence at transcript level"/>
<dbReference type="EMBL" id="BT144709">
    <property type="protein sequence ID" value="AFK44503.1"/>
    <property type="molecule type" value="mRNA"/>
</dbReference>
<protein>
    <submittedName>
        <fullName evidence="1">Uncharacterized protein</fullName>
    </submittedName>
</protein>
<name>I3SW61_MEDTR</name>